<gene>
    <name evidence="1" type="ORF">J2X78_005233</name>
</gene>
<comment type="caution">
    <text evidence="1">The sequence shown here is derived from an EMBL/GenBank/DDBJ whole genome shotgun (WGS) entry which is preliminary data.</text>
</comment>
<dbReference type="Proteomes" id="UP001246858">
    <property type="component" value="Unassembled WGS sequence"/>
</dbReference>
<proteinExistence type="predicted"/>
<organism evidence="1 2">
    <name type="scientific">Pedobacter africanus</name>
    <dbReference type="NCBI Taxonomy" id="151894"/>
    <lineage>
        <taxon>Bacteria</taxon>
        <taxon>Pseudomonadati</taxon>
        <taxon>Bacteroidota</taxon>
        <taxon>Sphingobacteriia</taxon>
        <taxon>Sphingobacteriales</taxon>
        <taxon>Sphingobacteriaceae</taxon>
        <taxon>Pedobacter</taxon>
    </lineage>
</organism>
<reference evidence="1" key="1">
    <citation type="submission" date="2023-07" db="EMBL/GenBank/DDBJ databases">
        <title>Sorghum-associated microbial communities from plants grown in Nebraska, USA.</title>
        <authorList>
            <person name="Schachtman D."/>
        </authorList>
    </citation>
    <scope>NUCLEOTIDE SEQUENCE</scope>
    <source>
        <strain evidence="1">2697</strain>
    </source>
</reference>
<accession>A0ACC6L5G8</accession>
<evidence type="ECO:0000313" key="2">
    <source>
        <dbReference type="Proteomes" id="UP001246858"/>
    </source>
</evidence>
<name>A0ACC6L5G8_9SPHI</name>
<dbReference type="EMBL" id="JAVDTF010000007">
    <property type="protein sequence ID" value="MDR6786638.1"/>
    <property type="molecule type" value="Genomic_DNA"/>
</dbReference>
<sequence>MQTLLIKNMENKLFISFQRGYLKMEGVPLSDDIVLFDSFDGSKRAKFFSLSEWRALDYKDIPFPPVEEKYKFPEHLFLTFKKKQKNIDFHYLEYGSDVKILSADFFNFLLENGLNKNQFELADIKIVDVDGNSLTEKKYVALRFGLFDDNLFDFNKQTSIRTKVNGSTNYLFPDIKLRDGGARKVFVLKDFAYRASIVFSKQSVISEILKTFNGIDIYSIEDFPFVYSNQYDEEILPLNNHLKKMKVQSE</sequence>
<keyword evidence="2" id="KW-1185">Reference proteome</keyword>
<protein>
    <submittedName>
        <fullName evidence="1">Uncharacterized protein</fullName>
    </submittedName>
</protein>
<evidence type="ECO:0000313" key="1">
    <source>
        <dbReference type="EMBL" id="MDR6786638.1"/>
    </source>
</evidence>